<dbReference type="GO" id="GO:1905515">
    <property type="term" value="P:non-motile cilium assembly"/>
    <property type="evidence" value="ECO:0007669"/>
    <property type="project" value="TreeGrafter"/>
</dbReference>
<keyword evidence="2" id="KW-1185">Reference proteome</keyword>
<name>A0A1J1ISK4_9DIPT</name>
<protein>
    <submittedName>
        <fullName evidence="1">CLUMA_CG016767, isoform A</fullName>
    </submittedName>
</protein>
<dbReference type="GO" id="GO:0035869">
    <property type="term" value="C:ciliary transition zone"/>
    <property type="evidence" value="ECO:0007669"/>
    <property type="project" value="TreeGrafter"/>
</dbReference>
<accession>A0A1J1ISK4</accession>
<evidence type="ECO:0000313" key="1">
    <source>
        <dbReference type="EMBL" id="CRL03213.1"/>
    </source>
</evidence>
<dbReference type="InterPro" id="IPR031139">
    <property type="entry name" value="RPGRIP1_fam"/>
</dbReference>
<dbReference type="PANTHER" id="PTHR14240">
    <property type="entry name" value="RETINITIS PIGMENTOSA GTPASE REGULATOR-INTERACTING PROTEIN"/>
    <property type="match status" value="1"/>
</dbReference>
<dbReference type="STRING" id="568069.A0A1J1ISK4"/>
<dbReference type="OrthoDB" id="2133912at2759"/>
<dbReference type="EMBL" id="CVRI01000059">
    <property type="protein sequence ID" value="CRL03213.1"/>
    <property type="molecule type" value="Genomic_DNA"/>
</dbReference>
<gene>
    <name evidence="1" type="ORF">CLUMA_CG016767</name>
</gene>
<dbReference type="PANTHER" id="PTHR14240:SF1">
    <property type="entry name" value="PROTEIN FANTOM-RELATED"/>
    <property type="match status" value="1"/>
</dbReference>
<dbReference type="Proteomes" id="UP000183832">
    <property type="component" value="Unassembled WGS sequence"/>
</dbReference>
<organism evidence="1 2">
    <name type="scientific">Clunio marinus</name>
    <dbReference type="NCBI Taxonomy" id="568069"/>
    <lineage>
        <taxon>Eukaryota</taxon>
        <taxon>Metazoa</taxon>
        <taxon>Ecdysozoa</taxon>
        <taxon>Arthropoda</taxon>
        <taxon>Hexapoda</taxon>
        <taxon>Insecta</taxon>
        <taxon>Pterygota</taxon>
        <taxon>Neoptera</taxon>
        <taxon>Endopterygota</taxon>
        <taxon>Diptera</taxon>
        <taxon>Nematocera</taxon>
        <taxon>Chironomoidea</taxon>
        <taxon>Chironomidae</taxon>
        <taxon>Clunio</taxon>
    </lineage>
</organism>
<proteinExistence type="predicted"/>
<evidence type="ECO:0000313" key="2">
    <source>
        <dbReference type="Proteomes" id="UP000183832"/>
    </source>
</evidence>
<reference evidence="1 2" key="1">
    <citation type="submission" date="2015-04" db="EMBL/GenBank/DDBJ databases">
        <authorList>
            <person name="Syromyatnikov M.Y."/>
            <person name="Popov V.N."/>
        </authorList>
    </citation>
    <scope>NUCLEOTIDE SEQUENCE [LARGE SCALE GENOMIC DNA]</scope>
</reference>
<dbReference type="AlphaFoldDB" id="A0A1J1ISK4"/>
<sequence>MDHFRFESPYCDSFKISSEHRGLIMQHLIVRKLTRRELEDKYLRLIDENYELKQEKNMQKDKIKILTTKVLRLSKDNSRHKSRELLFFDNVKEVQ</sequence>